<comment type="caution">
    <text evidence="23">The sequence shown here is derived from an EMBL/GenBank/DDBJ whole genome shotgun (WGS) entry which is preliminary data.</text>
</comment>
<feature type="compositionally biased region" description="Basic and acidic residues" evidence="21">
    <location>
        <begin position="290"/>
        <end position="302"/>
    </location>
</feature>
<comment type="catalytic activity">
    <reaction evidence="20">
        <text>ATP + (deoxyribonucleotide)n-3'-hydroxyl + 5'-phospho-(deoxyribonucleotide)m = (deoxyribonucleotide)n+m + AMP + diphosphate.</text>
        <dbReference type="EC" id="6.5.1.1"/>
    </reaction>
</comment>
<evidence type="ECO:0000256" key="11">
    <source>
        <dbReference type="ARBA" id="ARBA00022839"/>
    </source>
</evidence>
<dbReference type="GO" id="GO:0005524">
    <property type="term" value="F:ATP binding"/>
    <property type="evidence" value="ECO:0007669"/>
    <property type="project" value="UniProtKB-KW"/>
</dbReference>
<accession>A0A847RWL9</accession>
<keyword evidence="4" id="KW-0808">Transferase</keyword>
<keyword evidence="7" id="KW-0479">Metal-binding</keyword>
<dbReference type="PROSITE" id="PS50160">
    <property type="entry name" value="DNA_LIGASE_A3"/>
    <property type="match status" value="1"/>
</dbReference>
<dbReference type="GO" id="GO:0003910">
    <property type="term" value="F:DNA ligase (ATP) activity"/>
    <property type="evidence" value="ECO:0007669"/>
    <property type="project" value="UniProtKB-EC"/>
</dbReference>
<dbReference type="InterPro" id="IPR012309">
    <property type="entry name" value="DNA_ligase_ATP-dep_C"/>
</dbReference>
<evidence type="ECO:0000259" key="22">
    <source>
        <dbReference type="PROSITE" id="PS50160"/>
    </source>
</evidence>
<keyword evidence="17" id="KW-0464">Manganese</keyword>
<keyword evidence="8" id="KW-0547">Nucleotide-binding</keyword>
<evidence type="ECO:0000256" key="8">
    <source>
        <dbReference type="ARBA" id="ARBA00022741"/>
    </source>
</evidence>
<dbReference type="InterPro" id="IPR052171">
    <property type="entry name" value="NHEJ_LigD"/>
</dbReference>
<reference evidence="23 24" key="1">
    <citation type="submission" date="2020-04" db="EMBL/GenBank/DDBJ databases">
        <authorList>
            <person name="Yin C."/>
        </authorList>
    </citation>
    <scope>NUCLEOTIDE SEQUENCE [LARGE SCALE GENOMIC DNA]</scope>
    <source>
        <strain evidence="23 24">Ae27</strain>
    </source>
</reference>
<evidence type="ECO:0000256" key="21">
    <source>
        <dbReference type="SAM" id="MobiDB-lite"/>
    </source>
</evidence>
<keyword evidence="16" id="KW-0234">DNA repair</keyword>
<keyword evidence="14" id="KW-0238">DNA-binding</keyword>
<keyword evidence="5" id="KW-0548">Nucleotidyltransferase</keyword>
<sequence>MLATLAATATDEPGWLYEIKWDGYRALAFLEKGQVELRSRNNKSFNEKYYPVHQALQQWKVNAVVDGEIVVINEEGYTIFSQLQDWRSEADGQLVYYLFDILWLNGKDLTSLPLMQRKKLLQQLMPVNNNILRFSEGFVTDGTDFFEQAKKLKLEGIMAKKTDSHYHPGVRTREWLKIKTSNRQEVVIGGYTKNEGSSKPFSSLLVGVYENGKLQYTGKIGTGFSLAQQQEMMKQFTSLETKKSPFAVIPDVNKPSRFRPNPPQAAAVWLKPKLICEVSFREMTSDGVMRHPSFEGMREDKTPTQVTTEKPVKIKTTNAKAPTKKAAAKSTTLKKALKPAAAKVRQTLLNPGEETQVRTINGHALKFTNLSKIYWPGEKITKRDMINYYYQMAPFIVPYIKDRPQSLNRFPNGINGESFYQKDVSGKAPDWVPTFPYHSSDEPREKEYLVGENEATLLYMASLGCIEINPWSSRLRKPENPDWCIIDLDPDKTTFDQVIEAAQVTHEILDAAGIPGYCKTSGSTGLHIYIPLGAKYTYEQSKEFGRIIARLVHGRLPETTSIERATNRRKRKMYIDFLQNRPQATVAAPYSLRPKPGATVSMPLHWEEVKKGLTMKDFTIYNAVARVREQGDIFKPVLGKGINMKAALAGLEKLFRE</sequence>
<name>A0A847RWL9_9BACT</name>
<evidence type="ECO:0000256" key="4">
    <source>
        <dbReference type="ARBA" id="ARBA00022679"/>
    </source>
</evidence>
<evidence type="ECO:0000256" key="20">
    <source>
        <dbReference type="ARBA" id="ARBA00034003"/>
    </source>
</evidence>
<keyword evidence="3 23" id="KW-0436">Ligase</keyword>
<evidence type="ECO:0000256" key="12">
    <source>
        <dbReference type="ARBA" id="ARBA00022840"/>
    </source>
</evidence>
<comment type="cofactor">
    <cofactor evidence="1">
        <name>Mn(2+)</name>
        <dbReference type="ChEBI" id="CHEBI:29035"/>
    </cofactor>
</comment>
<dbReference type="InterPro" id="IPR014145">
    <property type="entry name" value="LigD_pol_dom"/>
</dbReference>
<evidence type="ECO:0000256" key="14">
    <source>
        <dbReference type="ARBA" id="ARBA00023125"/>
    </source>
</evidence>
<evidence type="ECO:0000256" key="10">
    <source>
        <dbReference type="ARBA" id="ARBA00022801"/>
    </source>
</evidence>
<dbReference type="InterPro" id="IPR012340">
    <property type="entry name" value="NA-bd_OB-fold"/>
</dbReference>
<dbReference type="CDD" id="cd07971">
    <property type="entry name" value="OBF_DNA_ligase_LigD"/>
    <property type="match status" value="1"/>
</dbReference>
<evidence type="ECO:0000256" key="7">
    <source>
        <dbReference type="ARBA" id="ARBA00022723"/>
    </source>
</evidence>
<dbReference type="EMBL" id="JABAIA010000002">
    <property type="protein sequence ID" value="NLR66334.1"/>
    <property type="molecule type" value="Genomic_DNA"/>
</dbReference>
<evidence type="ECO:0000256" key="15">
    <source>
        <dbReference type="ARBA" id="ARBA00023172"/>
    </source>
</evidence>
<dbReference type="CDD" id="cd07906">
    <property type="entry name" value="Adenylation_DNA_ligase_LigD_LigC"/>
    <property type="match status" value="1"/>
</dbReference>
<organism evidence="23 24">
    <name type="scientific">Chitinophaga varians</name>
    <dbReference type="NCBI Taxonomy" id="2202339"/>
    <lineage>
        <taxon>Bacteria</taxon>
        <taxon>Pseudomonadati</taxon>
        <taxon>Bacteroidota</taxon>
        <taxon>Chitinophagia</taxon>
        <taxon>Chitinophagales</taxon>
        <taxon>Chitinophagaceae</taxon>
        <taxon>Chitinophaga</taxon>
    </lineage>
</organism>
<dbReference type="GO" id="GO:0046872">
    <property type="term" value="F:metal ion binding"/>
    <property type="evidence" value="ECO:0007669"/>
    <property type="project" value="UniProtKB-KW"/>
</dbReference>
<proteinExistence type="predicted"/>
<evidence type="ECO:0000256" key="13">
    <source>
        <dbReference type="ARBA" id="ARBA00022932"/>
    </source>
</evidence>
<dbReference type="SUPFAM" id="SSF56091">
    <property type="entry name" value="DNA ligase/mRNA capping enzyme, catalytic domain"/>
    <property type="match status" value="1"/>
</dbReference>
<dbReference type="Gene3D" id="3.30.470.30">
    <property type="entry name" value="DNA ligase/mRNA capping enzyme"/>
    <property type="match status" value="1"/>
</dbReference>
<dbReference type="InterPro" id="IPR014146">
    <property type="entry name" value="LigD_ligase_dom"/>
</dbReference>
<evidence type="ECO:0000256" key="9">
    <source>
        <dbReference type="ARBA" id="ARBA00022763"/>
    </source>
</evidence>
<dbReference type="GO" id="GO:0006310">
    <property type="term" value="P:DNA recombination"/>
    <property type="evidence" value="ECO:0007669"/>
    <property type="project" value="UniProtKB-KW"/>
</dbReference>
<feature type="region of interest" description="Disordered" evidence="21">
    <location>
        <begin position="290"/>
        <end position="310"/>
    </location>
</feature>
<keyword evidence="6" id="KW-0540">Nuclease</keyword>
<dbReference type="CDD" id="cd04865">
    <property type="entry name" value="LigD_Pol_like_2"/>
    <property type="match status" value="1"/>
</dbReference>
<dbReference type="GO" id="GO:0003887">
    <property type="term" value="F:DNA-directed DNA polymerase activity"/>
    <property type="evidence" value="ECO:0007669"/>
    <property type="project" value="UniProtKB-KW"/>
</dbReference>
<evidence type="ECO:0000313" key="23">
    <source>
        <dbReference type="EMBL" id="NLR66334.1"/>
    </source>
</evidence>
<dbReference type="Pfam" id="PF21686">
    <property type="entry name" value="LigD_Prim-Pol"/>
    <property type="match status" value="1"/>
</dbReference>
<protein>
    <recommendedName>
        <fullName evidence="2">DNA ligase (ATP)</fullName>
        <ecNumber evidence="2">6.5.1.1</ecNumber>
    </recommendedName>
    <alternativeName>
        <fullName evidence="19">NHEJ DNA polymerase</fullName>
    </alternativeName>
</protein>
<dbReference type="Gene3D" id="3.90.920.10">
    <property type="entry name" value="DNA primase, PRIM domain"/>
    <property type="match status" value="1"/>
</dbReference>
<dbReference type="Gene3D" id="2.40.50.140">
    <property type="entry name" value="Nucleic acid-binding proteins"/>
    <property type="match status" value="1"/>
</dbReference>
<evidence type="ECO:0000256" key="6">
    <source>
        <dbReference type="ARBA" id="ARBA00022722"/>
    </source>
</evidence>
<evidence type="ECO:0000313" key="24">
    <source>
        <dbReference type="Proteomes" id="UP000570474"/>
    </source>
</evidence>
<keyword evidence="10" id="KW-0378">Hydrolase</keyword>
<evidence type="ECO:0000256" key="17">
    <source>
        <dbReference type="ARBA" id="ARBA00023211"/>
    </source>
</evidence>
<dbReference type="InterPro" id="IPR014143">
    <property type="entry name" value="NHEJ_ligase_prk"/>
</dbReference>
<dbReference type="GO" id="GO:0004527">
    <property type="term" value="F:exonuclease activity"/>
    <property type="evidence" value="ECO:0007669"/>
    <property type="project" value="UniProtKB-KW"/>
</dbReference>
<dbReference type="Pfam" id="PF04679">
    <property type="entry name" value="DNA_ligase_A_C"/>
    <property type="match status" value="1"/>
</dbReference>
<dbReference type="PANTHER" id="PTHR42705">
    <property type="entry name" value="BIFUNCTIONAL NON-HOMOLOGOUS END JOINING PROTEIN LIGD"/>
    <property type="match status" value="1"/>
</dbReference>
<keyword evidence="9" id="KW-0227">DNA damage</keyword>
<keyword evidence="15" id="KW-0233">DNA recombination</keyword>
<keyword evidence="11" id="KW-0269">Exonuclease</keyword>
<evidence type="ECO:0000256" key="18">
    <source>
        <dbReference type="ARBA" id="ARBA00023268"/>
    </source>
</evidence>
<dbReference type="NCBIfam" id="TIGR02778">
    <property type="entry name" value="ligD_pol"/>
    <property type="match status" value="1"/>
</dbReference>
<dbReference type="Pfam" id="PF01068">
    <property type="entry name" value="DNA_ligase_A_M"/>
    <property type="match status" value="1"/>
</dbReference>
<keyword evidence="24" id="KW-1185">Reference proteome</keyword>
<dbReference type="NCBIfam" id="TIGR02776">
    <property type="entry name" value="NHEJ_ligase_prk"/>
    <property type="match status" value="1"/>
</dbReference>
<evidence type="ECO:0000256" key="1">
    <source>
        <dbReference type="ARBA" id="ARBA00001936"/>
    </source>
</evidence>
<dbReference type="Gene3D" id="3.30.1490.70">
    <property type="match status" value="1"/>
</dbReference>
<evidence type="ECO:0000256" key="16">
    <source>
        <dbReference type="ARBA" id="ARBA00023204"/>
    </source>
</evidence>
<keyword evidence="12" id="KW-0067">ATP-binding</keyword>
<evidence type="ECO:0000256" key="3">
    <source>
        <dbReference type="ARBA" id="ARBA00022598"/>
    </source>
</evidence>
<evidence type="ECO:0000256" key="19">
    <source>
        <dbReference type="ARBA" id="ARBA00029943"/>
    </source>
</evidence>
<dbReference type="Proteomes" id="UP000570474">
    <property type="component" value="Unassembled WGS sequence"/>
</dbReference>
<dbReference type="AlphaFoldDB" id="A0A847RWL9"/>
<dbReference type="SUPFAM" id="SSF50249">
    <property type="entry name" value="Nucleic acid-binding proteins"/>
    <property type="match status" value="1"/>
</dbReference>
<dbReference type="EC" id="6.5.1.1" evidence="2"/>
<keyword evidence="13" id="KW-0239">DNA-directed DNA polymerase</keyword>
<evidence type="ECO:0000256" key="2">
    <source>
        <dbReference type="ARBA" id="ARBA00012727"/>
    </source>
</evidence>
<evidence type="ECO:0000256" key="5">
    <source>
        <dbReference type="ARBA" id="ARBA00022695"/>
    </source>
</evidence>
<gene>
    <name evidence="23" type="primary">ligD</name>
    <name evidence="23" type="ORF">HGH92_18650</name>
</gene>
<feature type="domain" description="ATP-dependent DNA ligase family profile" evidence="22">
    <location>
        <begin position="87"/>
        <end position="221"/>
    </location>
</feature>
<dbReference type="GO" id="GO:0003677">
    <property type="term" value="F:DNA binding"/>
    <property type="evidence" value="ECO:0007669"/>
    <property type="project" value="UniProtKB-KW"/>
</dbReference>
<dbReference type="GO" id="GO:0006281">
    <property type="term" value="P:DNA repair"/>
    <property type="evidence" value="ECO:0007669"/>
    <property type="project" value="UniProtKB-KW"/>
</dbReference>
<keyword evidence="18" id="KW-0511">Multifunctional enzyme</keyword>
<dbReference type="PANTHER" id="PTHR42705:SF2">
    <property type="entry name" value="BIFUNCTIONAL NON-HOMOLOGOUS END JOINING PROTEIN LIGD"/>
    <property type="match status" value="1"/>
</dbReference>
<dbReference type="InterPro" id="IPR012310">
    <property type="entry name" value="DNA_ligase_ATP-dep_cent"/>
</dbReference>
<dbReference type="NCBIfam" id="TIGR02779">
    <property type="entry name" value="NHEJ_ligase_lig"/>
    <property type="match status" value="1"/>
</dbReference>